<proteinExistence type="predicted"/>
<comment type="caution">
    <text evidence="1">The sequence shown here is derived from an EMBL/GenBank/DDBJ whole genome shotgun (WGS) entry which is preliminary data.</text>
</comment>
<dbReference type="AlphaFoldDB" id="A0A6G0Q7Z0"/>
<dbReference type="EMBL" id="QXFY01005005">
    <property type="protein sequence ID" value="KAE9274276.1"/>
    <property type="molecule type" value="Genomic_DNA"/>
</dbReference>
<gene>
    <name evidence="1" type="ORF">PF008_g29638</name>
</gene>
<evidence type="ECO:0000313" key="2">
    <source>
        <dbReference type="Proteomes" id="UP000486351"/>
    </source>
</evidence>
<organism evidence="1 2">
    <name type="scientific">Phytophthora fragariae</name>
    <dbReference type="NCBI Taxonomy" id="53985"/>
    <lineage>
        <taxon>Eukaryota</taxon>
        <taxon>Sar</taxon>
        <taxon>Stramenopiles</taxon>
        <taxon>Oomycota</taxon>
        <taxon>Peronosporomycetes</taxon>
        <taxon>Peronosporales</taxon>
        <taxon>Peronosporaceae</taxon>
        <taxon>Phytophthora</taxon>
    </lineage>
</organism>
<reference evidence="1 2" key="1">
    <citation type="submission" date="2018-09" db="EMBL/GenBank/DDBJ databases">
        <title>Genomic investigation of the strawberry pathogen Phytophthora fragariae indicates pathogenicity is determined by transcriptional variation in three key races.</title>
        <authorList>
            <person name="Adams T.M."/>
            <person name="Armitage A.D."/>
            <person name="Sobczyk M.K."/>
            <person name="Bates H.J."/>
            <person name="Dunwell J.M."/>
            <person name="Nellist C.F."/>
            <person name="Harrison R.J."/>
        </authorList>
    </citation>
    <scope>NUCLEOTIDE SEQUENCE [LARGE SCALE GENOMIC DNA]</scope>
    <source>
        <strain evidence="1 2">NOV-77</strain>
    </source>
</reference>
<evidence type="ECO:0000313" key="1">
    <source>
        <dbReference type="EMBL" id="KAE9274276.1"/>
    </source>
</evidence>
<accession>A0A6G0Q7Z0</accession>
<dbReference type="Proteomes" id="UP000486351">
    <property type="component" value="Unassembled WGS sequence"/>
</dbReference>
<protein>
    <submittedName>
        <fullName evidence="1">Uncharacterized protein</fullName>
    </submittedName>
</protein>
<sequence length="84" mass="9157">MLEAAGAVVVCSVDELLSPDCVGVDKPPLVLAAAEYWDTDEVLDKVFEELHGAWTLHWVPATVNEAMGLLEIAGREPCRLRNNP</sequence>
<name>A0A6G0Q7Z0_9STRA</name>